<accession>A0A7V4G6F1</accession>
<dbReference type="InterPro" id="IPR036291">
    <property type="entry name" value="NAD(P)-bd_dom_sf"/>
</dbReference>
<sequence length="197" mass="22059">VTLKDMMGHYKRSKFLAEQAVLDFARGGLPVVLVHPSTPVGPWDSRPTPTGQMIVDFLKGRMPAYLETGLNLIHVRDVAQGHLLAAAKGRLGEKYILGNENLSLSEIFRMLADITGLPAPTLKLPYWPILALAYANEFWASYITRKPPRMPLTAVQMARKFMYFDNGKALRELGLPQTPVRQALAEAVAWFREHGYV</sequence>
<feature type="non-terminal residue" evidence="2">
    <location>
        <position position="1"/>
    </location>
</feature>
<dbReference type="InterPro" id="IPR001509">
    <property type="entry name" value="Epimerase_deHydtase"/>
</dbReference>
<feature type="domain" description="NAD-dependent epimerase/dehydratase" evidence="1">
    <location>
        <begin position="9"/>
        <end position="98"/>
    </location>
</feature>
<comment type="caution">
    <text evidence="2">The sequence shown here is derived from an EMBL/GenBank/DDBJ whole genome shotgun (WGS) entry which is preliminary data.</text>
</comment>
<reference evidence="2" key="1">
    <citation type="journal article" date="2020" name="mSystems">
        <title>Genome- and Community-Level Interaction Insights into Carbon Utilization and Element Cycling Functions of Hydrothermarchaeota in Hydrothermal Sediment.</title>
        <authorList>
            <person name="Zhou Z."/>
            <person name="Liu Y."/>
            <person name="Xu W."/>
            <person name="Pan J."/>
            <person name="Luo Z.H."/>
            <person name="Li M."/>
        </authorList>
    </citation>
    <scope>NUCLEOTIDE SEQUENCE [LARGE SCALE GENOMIC DNA]</scope>
    <source>
        <strain evidence="2">SpSt-548</strain>
    </source>
</reference>
<name>A0A7V4G6F1_9BACT</name>
<dbReference type="InterPro" id="IPR051783">
    <property type="entry name" value="NAD(P)-dependent_oxidoreduct"/>
</dbReference>
<dbReference type="AlphaFoldDB" id="A0A7V4G6F1"/>
<dbReference type="SUPFAM" id="SSF51735">
    <property type="entry name" value="NAD(P)-binding Rossmann-fold domains"/>
    <property type="match status" value="1"/>
</dbReference>
<evidence type="ECO:0000313" key="2">
    <source>
        <dbReference type="EMBL" id="HGS04238.1"/>
    </source>
</evidence>
<gene>
    <name evidence="2" type="ORF">ENT08_00585</name>
</gene>
<dbReference type="Pfam" id="PF01370">
    <property type="entry name" value="Epimerase"/>
    <property type="match status" value="1"/>
</dbReference>
<dbReference type="GO" id="GO:0004029">
    <property type="term" value="F:aldehyde dehydrogenase (NAD+) activity"/>
    <property type="evidence" value="ECO:0007669"/>
    <property type="project" value="TreeGrafter"/>
</dbReference>
<dbReference type="PANTHER" id="PTHR48079:SF6">
    <property type="entry name" value="NAD(P)-BINDING DOMAIN-CONTAINING PROTEIN-RELATED"/>
    <property type="match status" value="1"/>
</dbReference>
<evidence type="ECO:0000259" key="1">
    <source>
        <dbReference type="Pfam" id="PF01370"/>
    </source>
</evidence>
<dbReference type="EMBL" id="DSXI01000035">
    <property type="protein sequence ID" value="HGS04238.1"/>
    <property type="molecule type" value="Genomic_DNA"/>
</dbReference>
<dbReference type="PANTHER" id="PTHR48079">
    <property type="entry name" value="PROTEIN YEEZ"/>
    <property type="match status" value="1"/>
</dbReference>
<proteinExistence type="predicted"/>
<dbReference type="Gene3D" id="3.40.50.720">
    <property type="entry name" value="NAD(P)-binding Rossmann-like Domain"/>
    <property type="match status" value="1"/>
</dbReference>
<dbReference type="GO" id="GO:0005737">
    <property type="term" value="C:cytoplasm"/>
    <property type="evidence" value="ECO:0007669"/>
    <property type="project" value="TreeGrafter"/>
</dbReference>
<protein>
    <submittedName>
        <fullName evidence="2">NAD-dependent epimerase/dehydratase family protein</fullName>
    </submittedName>
</protein>
<organism evidence="2">
    <name type="scientific">Desulfobacca acetoxidans</name>
    <dbReference type="NCBI Taxonomy" id="60893"/>
    <lineage>
        <taxon>Bacteria</taxon>
        <taxon>Pseudomonadati</taxon>
        <taxon>Thermodesulfobacteriota</taxon>
        <taxon>Desulfobaccia</taxon>
        <taxon>Desulfobaccales</taxon>
        <taxon>Desulfobaccaceae</taxon>
        <taxon>Desulfobacca</taxon>
    </lineage>
</organism>